<evidence type="ECO:0000313" key="1">
    <source>
        <dbReference type="EMBL" id="OGK30343.1"/>
    </source>
</evidence>
<dbReference type="AlphaFoldDB" id="A0A1F7HGX8"/>
<accession>A0A1F7HGX8</accession>
<evidence type="ECO:0000313" key="2">
    <source>
        <dbReference type="Proteomes" id="UP000178098"/>
    </source>
</evidence>
<reference evidence="1 2" key="1">
    <citation type="journal article" date="2016" name="Nat. Commun.">
        <title>Thousands of microbial genomes shed light on interconnected biogeochemical processes in an aquifer system.</title>
        <authorList>
            <person name="Anantharaman K."/>
            <person name="Brown C.T."/>
            <person name="Hug L.A."/>
            <person name="Sharon I."/>
            <person name="Castelle C.J."/>
            <person name="Probst A.J."/>
            <person name="Thomas B.C."/>
            <person name="Singh A."/>
            <person name="Wilkins M.J."/>
            <person name="Karaoz U."/>
            <person name="Brodie E.L."/>
            <person name="Williams K.H."/>
            <person name="Hubbard S.S."/>
            <person name="Banfield J.F."/>
        </authorList>
    </citation>
    <scope>NUCLEOTIDE SEQUENCE [LARGE SCALE GENOMIC DNA]</scope>
</reference>
<dbReference type="EMBL" id="MFZT01000029">
    <property type="protein sequence ID" value="OGK30343.1"/>
    <property type="molecule type" value="Genomic_DNA"/>
</dbReference>
<gene>
    <name evidence="1" type="ORF">A3D08_03740</name>
</gene>
<dbReference type="Gene3D" id="1.10.10.10">
    <property type="entry name" value="Winged helix-like DNA-binding domain superfamily/Winged helix DNA-binding domain"/>
    <property type="match status" value="1"/>
</dbReference>
<proteinExistence type="predicted"/>
<dbReference type="Proteomes" id="UP000178098">
    <property type="component" value="Unassembled WGS sequence"/>
</dbReference>
<evidence type="ECO:0008006" key="3">
    <source>
        <dbReference type="Google" id="ProtNLM"/>
    </source>
</evidence>
<dbReference type="InterPro" id="IPR036388">
    <property type="entry name" value="WH-like_DNA-bd_sf"/>
</dbReference>
<comment type="caution">
    <text evidence="1">The sequence shown here is derived from an EMBL/GenBank/DDBJ whole genome shotgun (WGS) entry which is preliminary data.</text>
</comment>
<name>A0A1F7HGX8_9BACT</name>
<sequence length="191" mass="22330">MLKDIIPSQTRRKILALFYQNFGESYHLRRVCREVEQEINAVKRELDILEKAHILKKEKRLNKSIYSLNTAYGLFDEFLRIFAKEGALAQKILKEKGVLGKVTFVAMSLKLVKKESLKPSEIYMLFVGTIVGPEIQKVIQSVEKLYPFEINYTIMSKSEFDYRKKQNDPFIWTFLREPKVMIIGSESALML</sequence>
<organism evidence="1 2">
    <name type="scientific">Candidatus Roizmanbacteria bacterium RIFCSPHIGHO2_02_FULL_43_11</name>
    <dbReference type="NCBI Taxonomy" id="1802043"/>
    <lineage>
        <taxon>Bacteria</taxon>
        <taxon>Candidatus Roizmaniibacteriota</taxon>
    </lineage>
</organism>
<protein>
    <recommendedName>
        <fullName evidence="3">HTH arsR-type domain-containing protein</fullName>
    </recommendedName>
</protein>